<evidence type="ECO:0000256" key="5">
    <source>
        <dbReference type="ARBA" id="ARBA00022898"/>
    </source>
</evidence>
<comment type="similarity">
    <text evidence="2 6">Belongs to the class-I pyridoxal-phosphate-dependent aminotransferase family.</text>
</comment>
<keyword evidence="5" id="KW-0663">Pyridoxal phosphate</keyword>
<comment type="cofactor">
    <cofactor evidence="1 6">
        <name>pyridoxal 5'-phosphate</name>
        <dbReference type="ChEBI" id="CHEBI:597326"/>
    </cofactor>
</comment>
<keyword evidence="3 6" id="KW-0032">Aminotransferase</keyword>
<dbReference type="Gene3D" id="3.40.640.10">
    <property type="entry name" value="Type I PLP-dependent aspartate aminotransferase-like (Major domain)"/>
    <property type="match status" value="1"/>
</dbReference>
<dbReference type="GO" id="GO:0008483">
    <property type="term" value="F:transaminase activity"/>
    <property type="evidence" value="ECO:0007669"/>
    <property type="project" value="UniProtKB-KW"/>
</dbReference>
<feature type="domain" description="Aminotransferase class I/classII large" evidence="7">
    <location>
        <begin position="32"/>
        <end position="377"/>
    </location>
</feature>
<evidence type="ECO:0000256" key="2">
    <source>
        <dbReference type="ARBA" id="ARBA00007441"/>
    </source>
</evidence>
<protein>
    <recommendedName>
        <fullName evidence="6">Aminotransferase</fullName>
        <ecNumber evidence="6">2.6.1.-</ecNumber>
    </recommendedName>
</protein>
<dbReference type="InterPro" id="IPR050596">
    <property type="entry name" value="AspAT/PAT-like"/>
</dbReference>
<evidence type="ECO:0000256" key="1">
    <source>
        <dbReference type="ARBA" id="ARBA00001933"/>
    </source>
</evidence>
<dbReference type="Proteomes" id="UP000224915">
    <property type="component" value="Unassembled WGS sequence"/>
</dbReference>
<dbReference type="OrthoDB" id="9763453at2"/>
<dbReference type="PANTHER" id="PTHR46383:SF3">
    <property type="entry name" value="ASPARTATE AMINOTRANSFERASE-RELATED"/>
    <property type="match status" value="1"/>
</dbReference>
<evidence type="ECO:0000256" key="6">
    <source>
        <dbReference type="RuleBase" id="RU000481"/>
    </source>
</evidence>
<dbReference type="SUPFAM" id="SSF53383">
    <property type="entry name" value="PLP-dependent transferases"/>
    <property type="match status" value="1"/>
</dbReference>
<dbReference type="Pfam" id="PF00155">
    <property type="entry name" value="Aminotran_1_2"/>
    <property type="match status" value="1"/>
</dbReference>
<reference evidence="8 9" key="1">
    <citation type="submission" date="2017-10" db="EMBL/GenBank/DDBJ databases">
        <title>Sequencing the genomes of 1000 actinobacteria strains.</title>
        <authorList>
            <person name="Klenk H.-P."/>
        </authorList>
    </citation>
    <scope>NUCLEOTIDE SEQUENCE [LARGE SCALE GENOMIC DNA]</scope>
    <source>
        <strain evidence="8 9">DSM 21801</strain>
    </source>
</reference>
<dbReference type="EMBL" id="PDJD01000001">
    <property type="protein sequence ID" value="PFG19218.1"/>
    <property type="molecule type" value="Genomic_DNA"/>
</dbReference>
<dbReference type="PROSITE" id="PS00105">
    <property type="entry name" value="AA_TRANSFER_CLASS_1"/>
    <property type="match status" value="1"/>
</dbReference>
<proteinExistence type="inferred from homology"/>
<dbReference type="GO" id="GO:0006520">
    <property type="term" value="P:amino acid metabolic process"/>
    <property type="evidence" value="ECO:0007669"/>
    <property type="project" value="InterPro"/>
</dbReference>
<name>A0A2A9CXQ2_9MICO</name>
<dbReference type="EC" id="2.6.1.-" evidence="6"/>
<evidence type="ECO:0000313" key="9">
    <source>
        <dbReference type="Proteomes" id="UP000224915"/>
    </source>
</evidence>
<gene>
    <name evidence="8" type="ORF">ATL40_0775</name>
</gene>
<dbReference type="InterPro" id="IPR015421">
    <property type="entry name" value="PyrdxlP-dep_Trfase_major"/>
</dbReference>
<dbReference type="PANTHER" id="PTHR46383">
    <property type="entry name" value="ASPARTATE AMINOTRANSFERASE"/>
    <property type="match status" value="1"/>
</dbReference>
<comment type="caution">
    <text evidence="8">The sequence shown here is derived from an EMBL/GenBank/DDBJ whole genome shotgun (WGS) entry which is preliminary data.</text>
</comment>
<evidence type="ECO:0000256" key="3">
    <source>
        <dbReference type="ARBA" id="ARBA00022576"/>
    </source>
</evidence>
<dbReference type="CDD" id="cd00609">
    <property type="entry name" value="AAT_like"/>
    <property type="match status" value="1"/>
</dbReference>
<keyword evidence="9" id="KW-1185">Reference proteome</keyword>
<keyword evidence="4 6" id="KW-0808">Transferase</keyword>
<dbReference type="InterPro" id="IPR004839">
    <property type="entry name" value="Aminotransferase_I/II_large"/>
</dbReference>
<dbReference type="InterPro" id="IPR004838">
    <property type="entry name" value="NHTrfase_class1_PyrdxlP-BS"/>
</dbReference>
<evidence type="ECO:0000256" key="4">
    <source>
        <dbReference type="ARBA" id="ARBA00022679"/>
    </source>
</evidence>
<evidence type="ECO:0000259" key="7">
    <source>
        <dbReference type="Pfam" id="PF00155"/>
    </source>
</evidence>
<dbReference type="InterPro" id="IPR015424">
    <property type="entry name" value="PyrdxlP-dep_Trfase"/>
</dbReference>
<organism evidence="8 9">
    <name type="scientific">Serinibacter salmoneus</name>
    <dbReference type="NCBI Taxonomy" id="556530"/>
    <lineage>
        <taxon>Bacteria</taxon>
        <taxon>Bacillati</taxon>
        <taxon>Actinomycetota</taxon>
        <taxon>Actinomycetes</taxon>
        <taxon>Micrococcales</taxon>
        <taxon>Beutenbergiaceae</taxon>
        <taxon>Serinibacter</taxon>
    </lineage>
</organism>
<sequence>MPSLAHHIPHVPPSGIRRVFEIALRTPDAAYLAVGEPDQQPQPHVTEAARAAWAAGDVRYTPNNGIPELREAVAALATRKRGHDVAAEQVTVTNGGTQALHMAMTMILAPGDEILIPDPGYTTFTMAPRMMNAVPVGYSLRPEHEFVPDAREIAGLVTTRTRAILVNSPSNPLGSVLPRGVLQEIVDLAVEHDLWIISDEVYEELTYGVEHVPLASLPGAAERTLSVHSVSKTYALTGARVGYLITPPGHGVRLAHLQEAVVSCLTTPSQRAALAAITGPQDAVAAAREHYAANLGYITGCLEQIGVPYLRPRGAFYLWIDVRERCGGDVATWAEKLLLDTGVAVAPGSAFGRSGEGWIRICVAASRRSMDRLVAALA</sequence>
<accession>A0A2A9CXQ2</accession>
<evidence type="ECO:0000313" key="8">
    <source>
        <dbReference type="EMBL" id="PFG19218.1"/>
    </source>
</evidence>
<dbReference type="RefSeq" id="WP_098468370.1">
    <property type="nucleotide sequence ID" value="NZ_PDJD01000001.1"/>
</dbReference>
<dbReference type="GO" id="GO:0030170">
    <property type="term" value="F:pyridoxal phosphate binding"/>
    <property type="evidence" value="ECO:0007669"/>
    <property type="project" value="InterPro"/>
</dbReference>
<dbReference type="AlphaFoldDB" id="A0A2A9CXQ2"/>